<reference evidence="1 2" key="2">
    <citation type="submission" date="2018-11" db="EMBL/GenBank/DDBJ databases">
        <authorList>
            <consortium name="Pathogen Informatics"/>
        </authorList>
    </citation>
    <scope>NUCLEOTIDE SEQUENCE [LARGE SCALE GENOMIC DNA]</scope>
</reference>
<dbReference type="AlphaFoldDB" id="A0A183TX25"/>
<organism evidence="2 3">
    <name type="scientific">Toxocara canis</name>
    <name type="common">Canine roundworm</name>
    <dbReference type="NCBI Taxonomy" id="6265"/>
    <lineage>
        <taxon>Eukaryota</taxon>
        <taxon>Metazoa</taxon>
        <taxon>Ecdysozoa</taxon>
        <taxon>Nematoda</taxon>
        <taxon>Chromadorea</taxon>
        <taxon>Rhabditida</taxon>
        <taxon>Spirurina</taxon>
        <taxon>Ascaridomorpha</taxon>
        <taxon>Ascaridoidea</taxon>
        <taxon>Toxocaridae</taxon>
        <taxon>Toxocara</taxon>
    </lineage>
</organism>
<evidence type="ECO:0000313" key="1">
    <source>
        <dbReference type="EMBL" id="VDM24879.1"/>
    </source>
</evidence>
<keyword evidence="2" id="KW-1185">Reference proteome</keyword>
<evidence type="ECO:0000313" key="3">
    <source>
        <dbReference type="WBParaSite" id="TCNE_0000079401-mRNA-1"/>
    </source>
</evidence>
<proteinExistence type="predicted"/>
<reference evidence="3" key="1">
    <citation type="submission" date="2016-06" db="UniProtKB">
        <authorList>
            <consortium name="WormBaseParasite"/>
        </authorList>
    </citation>
    <scope>IDENTIFICATION</scope>
</reference>
<evidence type="ECO:0000313" key="2">
    <source>
        <dbReference type="Proteomes" id="UP000050794"/>
    </source>
</evidence>
<name>A0A183TX25_TOXCA</name>
<dbReference type="WBParaSite" id="TCNE_0000079401-mRNA-1">
    <property type="protein sequence ID" value="TCNE_0000079401-mRNA-1"/>
    <property type="gene ID" value="TCNE_0000079401"/>
</dbReference>
<accession>A0A183TX25</accession>
<dbReference type="Proteomes" id="UP000050794">
    <property type="component" value="Unassembled WGS sequence"/>
</dbReference>
<protein>
    <submittedName>
        <fullName evidence="1 3">Uncharacterized protein</fullName>
    </submittedName>
</protein>
<gene>
    <name evidence="1" type="ORF">TCNE_LOCUS795</name>
</gene>
<sequence>MRESQSTSTKFRGTFSCLRDRVKRQWGMGGWGWGWGRRWPWGMGMGMGGMYYPYYGMGMGGNCVDAAQADENVQEF</sequence>
<dbReference type="EMBL" id="UYWY01000452">
    <property type="protein sequence ID" value="VDM24879.1"/>
    <property type="molecule type" value="Genomic_DNA"/>
</dbReference>